<evidence type="ECO:0000256" key="3">
    <source>
        <dbReference type="ARBA" id="ARBA00023143"/>
    </source>
</evidence>
<reference evidence="11" key="1">
    <citation type="submission" date="2016-06" db="EMBL/GenBank/DDBJ databases">
        <title>Pandoraea oxalativorans DSM 23570 Genome Sequencing.</title>
        <authorList>
            <person name="Ee R."/>
            <person name="Lim Y.-L."/>
            <person name="Yong D."/>
            <person name="Yin W.-F."/>
            <person name="Chan K.-G."/>
        </authorList>
    </citation>
    <scope>NUCLEOTIDE SEQUENCE</scope>
    <source>
        <strain evidence="11">DSM 23570</strain>
    </source>
</reference>
<dbReference type="GO" id="GO:0071978">
    <property type="term" value="P:bacterial-type flagellum-dependent swarming motility"/>
    <property type="evidence" value="ECO:0007669"/>
    <property type="project" value="TreeGrafter"/>
</dbReference>
<dbReference type="Proteomes" id="UP000035050">
    <property type="component" value="Chromosome"/>
</dbReference>
<dbReference type="InterPro" id="IPR001444">
    <property type="entry name" value="Flag_bb_rod_N"/>
</dbReference>
<keyword evidence="3 6" id="KW-0975">Bacterial flagellum</keyword>
<evidence type="ECO:0000313" key="11">
    <source>
        <dbReference type="EMBL" id="AKC68803.1"/>
    </source>
</evidence>
<evidence type="ECO:0000259" key="10">
    <source>
        <dbReference type="Pfam" id="PF22692"/>
    </source>
</evidence>
<protein>
    <recommendedName>
        <fullName evidence="5 6">Flagellar basal-body rod protein FlgF</fullName>
    </recommendedName>
</protein>
<evidence type="ECO:0000259" key="8">
    <source>
        <dbReference type="Pfam" id="PF00460"/>
    </source>
</evidence>
<evidence type="ECO:0000256" key="7">
    <source>
        <dbReference type="SAM" id="MobiDB-lite"/>
    </source>
</evidence>
<feature type="region of interest" description="Disordered" evidence="7">
    <location>
        <begin position="45"/>
        <end position="66"/>
    </location>
</feature>
<evidence type="ECO:0000256" key="4">
    <source>
        <dbReference type="ARBA" id="ARBA00038560"/>
    </source>
</evidence>
<evidence type="ECO:0000313" key="12">
    <source>
        <dbReference type="Proteomes" id="UP000035050"/>
    </source>
</evidence>
<dbReference type="OrthoDB" id="9804559at2"/>
<dbReference type="KEGG" id="pox:MB84_04025"/>
<dbReference type="PATRIC" id="fig|573737.6.peg.1587"/>
<dbReference type="NCBIfam" id="NF009280">
    <property type="entry name" value="PRK12640.1"/>
    <property type="match status" value="1"/>
</dbReference>
<dbReference type="Pfam" id="PF22692">
    <property type="entry name" value="LlgE_F_G_D1"/>
    <property type="match status" value="1"/>
</dbReference>
<comment type="subunit">
    <text evidence="4 6">The basal body constitutes a major portion of the flagellar organelle and consists of five rings (E,L,P,S, and M) mounted on a central rod. The rod consists of about 26 subunits of FlgG in the distal portion, and FlgB, FlgC and FlgF are thought to build up the proximal portion of the rod with about 6 subunits each.</text>
</comment>
<organism evidence="11 12">
    <name type="scientific">Pandoraea oxalativorans</name>
    <dbReference type="NCBI Taxonomy" id="573737"/>
    <lineage>
        <taxon>Bacteria</taxon>
        <taxon>Pseudomonadati</taxon>
        <taxon>Pseudomonadota</taxon>
        <taxon>Betaproteobacteria</taxon>
        <taxon>Burkholderiales</taxon>
        <taxon>Burkholderiaceae</taxon>
        <taxon>Pandoraea</taxon>
    </lineage>
</organism>
<gene>
    <name evidence="11" type="primary">flgF</name>
    <name evidence="11" type="ORF">MB84_04025</name>
</gene>
<dbReference type="SUPFAM" id="SSF117143">
    <property type="entry name" value="Flagellar hook protein flgE"/>
    <property type="match status" value="1"/>
</dbReference>
<dbReference type="InterPro" id="IPR053967">
    <property type="entry name" value="LlgE_F_G-like_D1"/>
</dbReference>
<keyword evidence="11" id="KW-0966">Cell projection</keyword>
<dbReference type="AlphaFoldDB" id="A0A0E3U5Q7"/>
<evidence type="ECO:0000256" key="6">
    <source>
        <dbReference type="RuleBase" id="RU362116"/>
    </source>
</evidence>
<dbReference type="InterPro" id="IPR037925">
    <property type="entry name" value="FlgE/F/G-like"/>
</dbReference>
<dbReference type="NCBIfam" id="TIGR03506">
    <property type="entry name" value="FlgEFG_subfam"/>
    <property type="match status" value="1"/>
</dbReference>
<feature type="domain" description="Flagellar basal-body/hook protein C-terminal" evidence="9">
    <location>
        <begin position="199"/>
        <end position="243"/>
    </location>
</feature>
<dbReference type="InterPro" id="IPR010930">
    <property type="entry name" value="Flg_bb/hook_C_dom"/>
</dbReference>
<feature type="domain" description="Flagellar hook protein FlgE/F/G-like D1" evidence="10">
    <location>
        <begin position="83"/>
        <end position="147"/>
    </location>
</feature>
<dbReference type="EMBL" id="CP011253">
    <property type="protein sequence ID" value="AKC68803.1"/>
    <property type="molecule type" value="Genomic_DNA"/>
</dbReference>
<evidence type="ECO:0000256" key="5">
    <source>
        <dbReference type="ARBA" id="ARBA00040228"/>
    </source>
</evidence>
<evidence type="ECO:0000256" key="1">
    <source>
        <dbReference type="ARBA" id="ARBA00004117"/>
    </source>
</evidence>
<name>A0A0E3U5Q7_9BURK</name>
<dbReference type="PROSITE" id="PS00588">
    <property type="entry name" value="FLAGELLA_BB_ROD"/>
    <property type="match status" value="1"/>
</dbReference>
<dbReference type="PANTHER" id="PTHR30435">
    <property type="entry name" value="FLAGELLAR PROTEIN"/>
    <property type="match status" value="1"/>
</dbReference>
<dbReference type="RefSeq" id="WP_046290182.1">
    <property type="nucleotide sequence ID" value="NZ_CP011253.3"/>
</dbReference>
<keyword evidence="11" id="KW-0969">Cilium</keyword>
<dbReference type="InterPro" id="IPR020013">
    <property type="entry name" value="Flagellar_FlgE/F/G"/>
</dbReference>
<feature type="compositionally biased region" description="Low complexity" evidence="7">
    <location>
        <begin position="52"/>
        <end position="66"/>
    </location>
</feature>
<feature type="domain" description="Flagellar basal body rod protein N-terminal" evidence="8">
    <location>
        <begin position="5"/>
        <end position="35"/>
    </location>
</feature>
<dbReference type="PANTHER" id="PTHR30435:SF18">
    <property type="entry name" value="FLAGELLAR BASAL-BODY ROD PROTEIN FLGF"/>
    <property type="match status" value="1"/>
</dbReference>
<proteinExistence type="inferred from homology"/>
<comment type="similarity">
    <text evidence="2 6">Belongs to the flagella basal body rod proteins family.</text>
</comment>
<evidence type="ECO:0000256" key="2">
    <source>
        <dbReference type="ARBA" id="ARBA00009677"/>
    </source>
</evidence>
<dbReference type="InterPro" id="IPR019776">
    <property type="entry name" value="Flagellar_basal_body_rod_CS"/>
</dbReference>
<keyword evidence="11" id="KW-0282">Flagellum</keyword>
<evidence type="ECO:0000259" key="9">
    <source>
        <dbReference type="Pfam" id="PF06429"/>
    </source>
</evidence>
<accession>A0A0E3U5Q7</accession>
<keyword evidence="12" id="KW-1185">Reference proteome</keyword>
<dbReference type="Pfam" id="PF06429">
    <property type="entry name" value="Flg_bbr_C"/>
    <property type="match status" value="1"/>
</dbReference>
<comment type="subcellular location">
    <subcellularLocation>
        <location evidence="1 6">Bacterial flagellum basal body</location>
    </subcellularLocation>
</comment>
<dbReference type="HOGENOM" id="CLU_013687_1_0_4"/>
<dbReference type="GO" id="GO:0030694">
    <property type="term" value="C:bacterial-type flagellum basal body, rod"/>
    <property type="evidence" value="ECO:0007669"/>
    <property type="project" value="UniProtKB-UniRule"/>
</dbReference>
<sequence>MDRLIYIAMTGAKQAMEQQSTTANNLANVSTPGFRAQLSAFRQAPVRGADGSTGTRTFVTTSTPGTDFTPGAMQQTGRALDVAIQGQGWLAVRDAQGREAYTRGGNLEMTADGQITLHGLPVMTDAGPAAVPPGAAVTVGTDGTISALGQGDPPNSIAVMGQLKLVNPPEGNLVRGDDGLFRMGNNAPAQVDPNVVVVAGSIETSNVNPVSGLVNMISQSRAFEMQMKMLQTADTNEQSANQLLNFS</sequence>
<dbReference type="Pfam" id="PF00460">
    <property type="entry name" value="Flg_bb_rod"/>
    <property type="match status" value="1"/>
</dbReference>